<feature type="domain" description="Myb-like" evidence="2">
    <location>
        <begin position="73"/>
        <end position="123"/>
    </location>
</feature>
<proteinExistence type="predicted"/>
<dbReference type="InterPro" id="IPR050560">
    <property type="entry name" value="MYB_TF"/>
</dbReference>
<feature type="compositionally biased region" description="Polar residues" evidence="1">
    <location>
        <begin position="237"/>
        <end position="246"/>
    </location>
</feature>
<dbReference type="OrthoDB" id="2143914at2759"/>
<name>A0A2J8AIH6_9CHLO</name>
<dbReference type="SMART" id="SM00717">
    <property type="entry name" value="SANT"/>
    <property type="match status" value="2"/>
</dbReference>
<dbReference type="PANTHER" id="PTHR45614:SF232">
    <property type="entry name" value="TRANSCRIPTION FACTOR MYB3R-2"/>
    <property type="match status" value="1"/>
</dbReference>
<dbReference type="CDD" id="cd00167">
    <property type="entry name" value="SANT"/>
    <property type="match status" value="1"/>
</dbReference>
<dbReference type="InterPro" id="IPR001005">
    <property type="entry name" value="SANT/Myb"/>
</dbReference>
<accession>A0A2J8AIH6</accession>
<dbReference type="PROSITE" id="PS51294">
    <property type="entry name" value="HTH_MYB"/>
    <property type="match status" value="2"/>
</dbReference>
<dbReference type="Proteomes" id="UP000236333">
    <property type="component" value="Unassembled WGS sequence"/>
</dbReference>
<dbReference type="InterPro" id="IPR017884">
    <property type="entry name" value="SANT_dom"/>
</dbReference>
<keyword evidence="6" id="KW-1185">Reference proteome</keyword>
<dbReference type="GO" id="GO:0000978">
    <property type="term" value="F:RNA polymerase II cis-regulatory region sequence-specific DNA binding"/>
    <property type="evidence" value="ECO:0007669"/>
    <property type="project" value="TreeGrafter"/>
</dbReference>
<dbReference type="AlphaFoldDB" id="A0A2J8AIH6"/>
<dbReference type="InterPro" id="IPR009057">
    <property type="entry name" value="Homeodomain-like_sf"/>
</dbReference>
<reference evidence="5 6" key="1">
    <citation type="journal article" date="2017" name="Mol. Biol. Evol.">
        <title>The 4-celled Tetrabaena socialis nuclear genome reveals the essential components for genetic control of cell number at the origin of multicellularity in the volvocine lineage.</title>
        <authorList>
            <person name="Featherston J."/>
            <person name="Arakaki Y."/>
            <person name="Hanschen E.R."/>
            <person name="Ferris P.J."/>
            <person name="Michod R.E."/>
            <person name="Olson B.J.S.C."/>
            <person name="Nozaki H."/>
            <person name="Durand P.M."/>
        </authorList>
    </citation>
    <scope>NUCLEOTIDE SEQUENCE [LARGE SCALE GENOMIC DNA]</scope>
    <source>
        <strain evidence="5 6">NIES-571</strain>
    </source>
</reference>
<dbReference type="Gene3D" id="1.10.10.60">
    <property type="entry name" value="Homeodomain-like"/>
    <property type="match status" value="2"/>
</dbReference>
<feature type="region of interest" description="Disordered" evidence="1">
    <location>
        <begin position="197"/>
        <end position="362"/>
    </location>
</feature>
<evidence type="ECO:0000313" key="5">
    <source>
        <dbReference type="EMBL" id="PNH12315.1"/>
    </source>
</evidence>
<dbReference type="GO" id="GO:0000981">
    <property type="term" value="F:DNA-binding transcription factor activity, RNA polymerase II-specific"/>
    <property type="evidence" value="ECO:0007669"/>
    <property type="project" value="TreeGrafter"/>
</dbReference>
<evidence type="ECO:0000256" key="1">
    <source>
        <dbReference type="SAM" id="MobiDB-lite"/>
    </source>
</evidence>
<evidence type="ECO:0000259" key="2">
    <source>
        <dbReference type="PROSITE" id="PS50090"/>
    </source>
</evidence>
<feature type="domain" description="HTH myb-type" evidence="4">
    <location>
        <begin position="73"/>
        <end position="127"/>
    </location>
</feature>
<dbReference type="PROSITE" id="PS51293">
    <property type="entry name" value="SANT"/>
    <property type="match status" value="1"/>
</dbReference>
<gene>
    <name evidence="5" type="ORF">TSOC_000790</name>
</gene>
<evidence type="ECO:0000259" key="4">
    <source>
        <dbReference type="PROSITE" id="PS51294"/>
    </source>
</evidence>
<dbReference type="GO" id="GO:0005634">
    <property type="term" value="C:nucleus"/>
    <property type="evidence" value="ECO:0007669"/>
    <property type="project" value="TreeGrafter"/>
</dbReference>
<dbReference type="PANTHER" id="PTHR45614">
    <property type="entry name" value="MYB PROTEIN-RELATED"/>
    <property type="match status" value="1"/>
</dbReference>
<evidence type="ECO:0000313" key="6">
    <source>
        <dbReference type="Proteomes" id="UP000236333"/>
    </source>
</evidence>
<feature type="domain" description="HTH myb-type" evidence="4">
    <location>
        <begin position="15"/>
        <end position="72"/>
    </location>
</feature>
<dbReference type="EMBL" id="PGGS01000011">
    <property type="protein sequence ID" value="PNH12315.1"/>
    <property type="molecule type" value="Genomic_DNA"/>
</dbReference>
<protein>
    <submittedName>
        <fullName evidence="5">Transcription factor MYB98</fullName>
    </submittedName>
</protein>
<dbReference type="SUPFAM" id="SSF46689">
    <property type="entry name" value="Homeodomain-like"/>
    <property type="match status" value="1"/>
</dbReference>
<evidence type="ECO:0000259" key="3">
    <source>
        <dbReference type="PROSITE" id="PS51293"/>
    </source>
</evidence>
<dbReference type="InterPro" id="IPR017930">
    <property type="entry name" value="Myb_dom"/>
</dbReference>
<sequence length="413" mass="43977">MSLEAERRRRYPLAKVKGGWSPAEDAILKRLVEEHGQGNWSVIARHLNATTGTPSESGRIGKQCRERFNHHLRPDIKKDAWTEEEEELLVAAHLRFGNRWSDIARHIQGRTENSVKNHWNATLRRKDGDRCGGRSGPPPQSCVLRDYMVRIALLACPEHGSPARAGRAEPPAAPLAVVLTAGGPASLLADAALPEASSKRGLSDGGEEAAAPVGLGGTEQQRTCGTVAGAEAGPASSPCSSTSTQAGLGLHSGGRDVEGPAASASAEQEAAQAPERKRPRIITFAAAPASPLHPQQPRSLHAAEPGSRQQRQRTLTAKAALRSQEPGPRPQPHPHNRLRQQQRPYQHPQLGGASDSAEESLYGSPVSERLGWLAAYDAGGEAAKADPYGMEQASSSEVQAAQIMLALRSLTGC</sequence>
<feature type="domain" description="SANT" evidence="3">
    <location>
        <begin position="76"/>
        <end position="127"/>
    </location>
</feature>
<feature type="compositionally biased region" description="Low complexity" evidence="1">
    <location>
        <begin position="261"/>
        <end position="273"/>
    </location>
</feature>
<dbReference type="Pfam" id="PF00249">
    <property type="entry name" value="Myb_DNA-binding"/>
    <property type="match status" value="2"/>
</dbReference>
<feature type="domain" description="Myb-like" evidence="2">
    <location>
        <begin position="17"/>
        <end position="72"/>
    </location>
</feature>
<dbReference type="PROSITE" id="PS50090">
    <property type="entry name" value="MYB_LIKE"/>
    <property type="match status" value="2"/>
</dbReference>
<comment type="caution">
    <text evidence="5">The sequence shown here is derived from an EMBL/GenBank/DDBJ whole genome shotgun (WGS) entry which is preliminary data.</text>
</comment>
<organism evidence="5 6">
    <name type="scientific">Tetrabaena socialis</name>
    <dbReference type="NCBI Taxonomy" id="47790"/>
    <lineage>
        <taxon>Eukaryota</taxon>
        <taxon>Viridiplantae</taxon>
        <taxon>Chlorophyta</taxon>
        <taxon>core chlorophytes</taxon>
        <taxon>Chlorophyceae</taxon>
        <taxon>CS clade</taxon>
        <taxon>Chlamydomonadales</taxon>
        <taxon>Tetrabaenaceae</taxon>
        <taxon>Tetrabaena</taxon>
    </lineage>
</organism>